<dbReference type="PROSITE" id="PS51808">
    <property type="entry name" value="CHCH"/>
    <property type="match status" value="1"/>
</dbReference>
<sequence length="148" mass="17258">MAEPQKADVIKSKLESMYSIPVAMSKAVREGINAGKKYKMILNKSGTNYLEWVTDVSSEQVEDEAFSRYDPGWTNPTAPFDSRYPHQNQKPNCERNYIDYHRCLKIKGEDYPNCNYFKAVYMQLCPKAWVDDWDEQIASGTFRYDTEK</sequence>
<dbReference type="Gene3D" id="1.10.10.140">
    <property type="entry name" value="Cytochrome c oxidase, subunit VIb"/>
    <property type="match status" value="1"/>
</dbReference>
<dbReference type="AlphaFoldDB" id="A0A9D4HFJ8"/>
<dbReference type="SUPFAM" id="SSF47694">
    <property type="entry name" value="Cytochrome c oxidase subunit h"/>
    <property type="match status" value="1"/>
</dbReference>
<reference evidence="4" key="1">
    <citation type="journal article" date="2019" name="bioRxiv">
        <title>The Genome of the Zebra Mussel, Dreissena polymorpha: A Resource for Invasive Species Research.</title>
        <authorList>
            <person name="McCartney M.A."/>
            <person name="Auch B."/>
            <person name="Kono T."/>
            <person name="Mallez S."/>
            <person name="Zhang Y."/>
            <person name="Obille A."/>
            <person name="Becker A."/>
            <person name="Abrahante J.E."/>
            <person name="Garbe J."/>
            <person name="Badalamenti J.P."/>
            <person name="Herman A."/>
            <person name="Mangelson H."/>
            <person name="Liachko I."/>
            <person name="Sullivan S."/>
            <person name="Sone E.D."/>
            <person name="Koren S."/>
            <person name="Silverstein K.A.T."/>
            <person name="Beckman K.B."/>
            <person name="Gohl D.M."/>
        </authorList>
    </citation>
    <scope>NUCLEOTIDE SEQUENCE</scope>
    <source>
        <strain evidence="4">Duluth1</strain>
        <tissue evidence="4">Whole animal</tissue>
    </source>
</reference>
<gene>
    <name evidence="4" type="ORF">DPMN_060103</name>
</gene>
<comment type="caution">
    <text evidence="4">The sequence shown here is derived from an EMBL/GenBank/DDBJ whole genome shotgun (WGS) entry which is preliminary data.</text>
</comment>
<name>A0A9D4HFJ8_DREPO</name>
<evidence type="ECO:0000256" key="1">
    <source>
        <dbReference type="ARBA" id="ARBA00004173"/>
    </source>
</evidence>
<keyword evidence="5" id="KW-1185">Reference proteome</keyword>
<dbReference type="CDD" id="cd00926">
    <property type="entry name" value="Cyt_c_Oxidase_VIb"/>
    <property type="match status" value="1"/>
</dbReference>
<reference evidence="4" key="2">
    <citation type="submission" date="2020-11" db="EMBL/GenBank/DDBJ databases">
        <authorList>
            <person name="McCartney M.A."/>
            <person name="Auch B."/>
            <person name="Kono T."/>
            <person name="Mallez S."/>
            <person name="Becker A."/>
            <person name="Gohl D.M."/>
            <person name="Silverstein K.A.T."/>
            <person name="Koren S."/>
            <person name="Bechman K.B."/>
            <person name="Herman A."/>
            <person name="Abrahante J.E."/>
            <person name="Garbe J."/>
        </authorList>
    </citation>
    <scope>NUCLEOTIDE SEQUENCE</scope>
    <source>
        <strain evidence="4">Duluth1</strain>
        <tissue evidence="4">Whole animal</tissue>
    </source>
</reference>
<accession>A0A9D4HFJ8</accession>
<dbReference type="OrthoDB" id="1107506at2759"/>
<dbReference type="GO" id="GO:0005739">
    <property type="term" value="C:mitochondrion"/>
    <property type="evidence" value="ECO:0007669"/>
    <property type="project" value="UniProtKB-SubCell"/>
</dbReference>
<dbReference type="PANTHER" id="PTHR11387">
    <property type="entry name" value="CYTOCHROME C OXIDASE SUBUNIT 6B"/>
    <property type="match status" value="1"/>
</dbReference>
<dbReference type="EMBL" id="JAIWYP010000013">
    <property type="protein sequence ID" value="KAH3717320.1"/>
    <property type="molecule type" value="Genomic_DNA"/>
</dbReference>
<organism evidence="4 5">
    <name type="scientific">Dreissena polymorpha</name>
    <name type="common">Zebra mussel</name>
    <name type="synonym">Mytilus polymorpha</name>
    <dbReference type="NCBI Taxonomy" id="45954"/>
    <lineage>
        <taxon>Eukaryota</taxon>
        <taxon>Metazoa</taxon>
        <taxon>Spiralia</taxon>
        <taxon>Lophotrochozoa</taxon>
        <taxon>Mollusca</taxon>
        <taxon>Bivalvia</taxon>
        <taxon>Autobranchia</taxon>
        <taxon>Heteroconchia</taxon>
        <taxon>Euheterodonta</taxon>
        <taxon>Imparidentia</taxon>
        <taxon>Neoheterodontei</taxon>
        <taxon>Myida</taxon>
        <taxon>Dreissenoidea</taxon>
        <taxon>Dreissenidae</taxon>
        <taxon>Dreissena</taxon>
    </lineage>
</organism>
<dbReference type="InterPro" id="IPR036549">
    <property type="entry name" value="CX6/COA6-like_sf"/>
</dbReference>
<evidence type="ECO:0000313" key="4">
    <source>
        <dbReference type="EMBL" id="KAH3717320.1"/>
    </source>
</evidence>
<comment type="subcellular location">
    <subcellularLocation>
        <location evidence="1">Mitochondrion</location>
    </subcellularLocation>
</comment>
<dbReference type="InterPro" id="IPR003213">
    <property type="entry name" value="Cyt_c_oxidase_su6B"/>
</dbReference>
<keyword evidence="2" id="KW-0496">Mitochondrion</keyword>
<proteinExistence type="predicted"/>
<evidence type="ECO:0000313" key="5">
    <source>
        <dbReference type="Proteomes" id="UP000828390"/>
    </source>
</evidence>
<dbReference type="InterPro" id="IPR048280">
    <property type="entry name" value="COX6B-like"/>
</dbReference>
<evidence type="ECO:0000256" key="2">
    <source>
        <dbReference type="ARBA" id="ARBA00023128"/>
    </source>
</evidence>
<keyword evidence="3" id="KW-1015">Disulfide bond</keyword>
<dbReference type="Proteomes" id="UP000828390">
    <property type="component" value="Unassembled WGS sequence"/>
</dbReference>
<dbReference type="GO" id="GO:0045277">
    <property type="term" value="C:respiratory chain complex IV"/>
    <property type="evidence" value="ECO:0007669"/>
    <property type="project" value="InterPro"/>
</dbReference>
<dbReference type="Pfam" id="PF02297">
    <property type="entry name" value="COX6B"/>
    <property type="match status" value="1"/>
</dbReference>
<protein>
    <submittedName>
        <fullName evidence="4">Uncharacterized protein</fullName>
    </submittedName>
</protein>
<evidence type="ECO:0000256" key="3">
    <source>
        <dbReference type="ARBA" id="ARBA00023157"/>
    </source>
</evidence>